<gene>
    <name evidence="3" type="ORF">DRP43_01890</name>
</gene>
<evidence type="ECO:0000313" key="4">
    <source>
        <dbReference type="Proteomes" id="UP000271125"/>
    </source>
</evidence>
<feature type="domain" description="SbsA Ig-like" evidence="2">
    <location>
        <begin position="211"/>
        <end position="274"/>
    </location>
</feature>
<dbReference type="PROSITE" id="PS51257">
    <property type="entry name" value="PROKAR_LIPOPROTEIN"/>
    <property type="match status" value="1"/>
</dbReference>
<comment type="caution">
    <text evidence="3">The sequence shown here is derived from an EMBL/GenBank/DDBJ whole genome shotgun (WGS) entry which is preliminary data.</text>
</comment>
<name>A0A660SME4_UNCT6</name>
<reference evidence="3 4" key="1">
    <citation type="submission" date="2018-06" db="EMBL/GenBank/DDBJ databases">
        <title>Extensive metabolic versatility and redundancy in microbially diverse, dynamic hydrothermal sediments.</title>
        <authorList>
            <person name="Dombrowski N."/>
            <person name="Teske A."/>
            <person name="Baker B.J."/>
        </authorList>
    </citation>
    <scope>NUCLEOTIDE SEQUENCE [LARGE SCALE GENOMIC DNA]</scope>
    <source>
        <strain evidence="3">B10_G13</strain>
    </source>
</reference>
<dbReference type="EMBL" id="QNBD01000062">
    <property type="protein sequence ID" value="RKX71964.1"/>
    <property type="molecule type" value="Genomic_DNA"/>
</dbReference>
<proteinExistence type="predicted"/>
<protein>
    <recommendedName>
        <fullName evidence="2">SbsA Ig-like domain-containing protein</fullName>
    </recommendedName>
</protein>
<organism evidence="3 4">
    <name type="scientific">candidate division TA06 bacterium</name>
    <dbReference type="NCBI Taxonomy" id="2250710"/>
    <lineage>
        <taxon>Bacteria</taxon>
        <taxon>Bacteria division TA06</taxon>
    </lineage>
</organism>
<dbReference type="Proteomes" id="UP000271125">
    <property type="component" value="Unassembled WGS sequence"/>
</dbReference>
<sequence length="423" mass="46354">MKKILYTIPLIILLVGFIFSGCGKPESALTPGAEYYGTEAAYIIGTPNSTPGNYGMITDLDPSTASEIEGEIFINFTGMNGGDINPATVNSTNITIEPVTSGASVNDLTITYDAGLKRIIIAGTFSNDAAYRIVISANLRTIGNGQIDGNGNGKADGIPYDNYDLYVYTGTGNADFYTPGPLYITGHWPTGGSQALMPFIELDFEWFPTNMLDTSNVNLSNFTLVKEETGTSVLCSLLTKDINFIVITPKSNLDYATIYKVTFKTTEFSDTVDNLPVLWGDYNYGDDIPDISYRFMTVGDPPNDIYATPFRVNSISQSGNEVKIVFSDTINVTTFTNDRMRMVDPNELVLPYEIRYDNDKETIYLSLANATVSGTYGFYFSRDLESTHGWKLDGNNNGIGGENTDPHLGIDADDYYTNKNISL</sequence>
<accession>A0A660SME4</accession>
<dbReference type="Pfam" id="PF13205">
    <property type="entry name" value="Big_5"/>
    <property type="match status" value="1"/>
</dbReference>
<evidence type="ECO:0000313" key="3">
    <source>
        <dbReference type="EMBL" id="RKX71964.1"/>
    </source>
</evidence>
<dbReference type="AlphaFoldDB" id="A0A660SME4"/>
<dbReference type="InterPro" id="IPR032812">
    <property type="entry name" value="SbsA_Ig"/>
</dbReference>
<keyword evidence="1" id="KW-0732">Signal</keyword>
<evidence type="ECO:0000259" key="2">
    <source>
        <dbReference type="Pfam" id="PF13205"/>
    </source>
</evidence>
<evidence type="ECO:0000256" key="1">
    <source>
        <dbReference type="ARBA" id="ARBA00022729"/>
    </source>
</evidence>